<feature type="compositionally biased region" description="Polar residues" evidence="1">
    <location>
        <begin position="496"/>
        <end position="514"/>
    </location>
</feature>
<feature type="region of interest" description="Disordered" evidence="1">
    <location>
        <begin position="226"/>
        <end position="265"/>
    </location>
</feature>
<dbReference type="AlphaFoldDB" id="A0AAN6E1N7"/>
<feature type="region of interest" description="Disordered" evidence="1">
    <location>
        <begin position="483"/>
        <end position="530"/>
    </location>
</feature>
<dbReference type="Proteomes" id="UP001203852">
    <property type="component" value="Unassembled WGS sequence"/>
</dbReference>
<feature type="compositionally biased region" description="Polar residues" evidence="1">
    <location>
        <begin position="300"/>
        <end position="310"/>
    </location>
</feature>
<evidence type="ECO:0000313" key="3">
    <source>
        <dbReference type="Proteomes" id="UP001203852"/>
    </source>
</evidence>
<organism evidence="2 3">
    <name type="scientific">Exophiala viscosa</name>
    <dbReference type="NCBI Taxonomy" id="2486360"/>
    <lineage>
        <taxon>Eukaryota</taxon>
        <taxon>Fungi</taxon>
        <taxon>Dikarya</taxon>
        <taxon>Ascomycota</taxon>
        <taxon>Pezizomycotina</taxon>
        <taxon>Eurotiomycetes</taxon>
        <taxon>Chaetothyriomycetidae</taxon>
        <taxon>Chaetothyriales</taxon>
        <taxon>Herpotrichiellaceae</taxon>
        <taxon>Exophiala</taxon>
    </lineage>
</organism>
<comment type="caution">
    <text evidence="2">The sequence shown here is derived from an EMBL/GenBank/DDBJ whole genome shotgun (WGS) entry which is preliminary data.</text>
</comment>
<reference evidence="2" key="1">
    <citation type="journal article" date="2022" name="bioRxiv">
        <title>Deciphering the potential niche of two novel black yeast fungi from a biological soil crust based on their genomes, phenotypes, and melanin regulation.</title>
        <authorList>
            <consortium name="DOE Joint Genome Institute"/>
            <person name="Carr E.C."/>
            <person name="Barton Q."/>
            <person name="Grambo S."/>
            <person name="Sullivan M."/>
            <person name="Renfro C.M."/>
            <person name="Kuo A."/>
            <person name="Pangilinan J."/>
            <person name="Lipzen A."/>
            <person name="Keymanesh K."/>
            <person name="Savage E."/>
            <person name="Barry K."/>
            <person name="Grigoriev I.V."/>
            <person name="Riekhof W.R."/>
            <person name="Harris S.S."/>
        </authorList>
    </citation>
    <scope>NUCLEOTIDE SEQUENCE</scope>
    <source>
        <strain evidence="2">JF 03-4F</strain>
    </source>
</reference>
<keyword evidence="3" id="KW-1185">Reference proteome</keyword>
<evidence type="ECO:0000313" key="2">
    <source>
        <dbReference type="EMBL" id="KAI1615597.1"/>
    </source>
</evidence>
<feature type="compositionally biased region" description="Low complexity" evidence="1">
    <location>
        <begin position="338"/>
        <end position="360"/>
    </location>
</feature>
<evidence type="ECO:0000256" key="1">
    <source>
        <dbReference type="SAM" id="MobiDB-lite"/>
    </source>
</evidence>
<sequence length="530" mass="57829">MMQVPGDTSIPCGNFLPPSSDPDPRKTMATMTEACRPESVSFKRRRLQERQHEEVLAEARLHEQKRKILSYANATNNLIPTHGNDTEDDELYAERFDRESSVETPSERSVLTPDETQEHRATFGRPISYNTGVLPPLKLEIPDDEEILQLGLDENRVVIPPSPRPVLQASLASWADFRYDRYSVVLDSPLSEVVSPDFDTDETFSPIETATPVSFQQPKSRPSLISISSVSQCSKRRTKSVQSPLSQTASRSERPAKRQSTSSMQAAFPAAEATLFEVPDLPVNALELIANASHESLPLTTLSSREPTSRTLRKSSVPRLSTALSHARMSSIKNLIKTPTSTTFSRPSSHISRPSTSSMSGVEAFPMQNTGFFSNPRNSTTIQRPSTAMSSSSSTSPTNVAMTALPSSPSPLGDNDDDFDTRSAHGQTMEAKKSFSVLRRRSESIGQALKGLSKINTKHDGPLLAGRLPTPRNPRKSFAMELSGFPTPPMPPLPGKSSTGAGSFNSNPMRNNSGGNIGLGLRSVEGLSHR</sequence>
<feature type="region of interest" description="Disordered" evidence="1">
    <location>
        <begin position="300"/>
        <end position="438"/>
    </location>
</feature>
<accession>A0AAN6E1N7</accession>
<name>A0AAN6E1N7_9EURO</name>
<feature type="region of interest" description="Disordered" evidence="1">
    <location>
        <begin position="97"/>
        <end position="118"/>
    </location>
</feature>
<feature type="region of interest" description="Disordered" evidence="1">
    <location>
        <begin position="1"/>
        <end position="46"/>
    </location>
</feature>
<gene>
    <name evidence="2" type="ORF">EDD36DRAFT_192705</name>
</gene>
<feature type="compositionally biased region" description="Polar residues" evidence="1">
    <location>
        <begin position="367"/>
        <end position="385"/>
    </location>
</feature>
<protein>
    <submittedName>
        <fullName evidence="2">Uncharacterized protein</fullName>
    </submittedName>
</protein>
<dbReference type="EMBL" id="MU404352">
    <property type="protein sequence ID" value="KAI1615597.1"/>
    <property type="molecule type" value="Genomic_DNA"/>
</dbReference>
<feature type="compositionally biased region" description="Polar residues" evidence="1">
    <location>
        <begin position="240"/>
        <end position="250"/>
    </location>
</feature>
<proteinExistence type="predicted"/>
<feature type="compositionally biased region" description="Low complexity" evidence="1">
    <location>
        <begin position="386"/>
        <end position="398"/>
    </location>
</feature>